<name>A0A6C0ETI1_9ZZZZ</name>
<proteinExistence type="predicted"/>
<evidence type="ECO:0000313" key="1">
    <source>
        <dbReference type="EMBL" id="QHT32042.1"/>
    </source>
</evidence>
<organism evidence="1">
    <name type="scientific">viral metagenome</name>
    <dbReference type="NCBI Taxonomy" id="1070528"/>
    <lineage>
        <taxon>unclassified sequences</taxon>
        <taxon>metagenomes</taxon>
        <taxon>organismal metagenomes</taxon>
    </lineage>
</organism>
<dbReference type="EMBL" id="MN738930">
    <property type="protein sequence ID" value="QHT32042.1"/>
    <property type="molecule type" value="Genomic_DNA"/>
</dbReference>
<accession>A0A6C0ETI1</accession>
<dbReference type="AlphaFoldDB" id="A0A6C0ETI1"/>
<sequence length="112" mass="12485">MDTFKQGINLNAEINGNPIKRNMEEGQFSLMRKIFRESAKSTNRNNVGSTLNLTFQDSSSLTQKKKALAIGSQEYQPIISYRSYDPVYVGHVIRKHHSSGSVAPKKAGINKA</sequence>
<reference evidence="1" key="1">
    <citation type="journal article" date="2020" name="Nature">
        <title>Giant virus diversity and host interactions through global metagenomics.</title>
        <authorList>
            <person name="Schulz F."/>
            <person name="Roux S."/>
            <person name="Paez-Espino D."/>
            <person name="Jungbluth S."/>
            <person name="Walsh D.A."/>
            <person name="Denef V.J."/>
            <person name="McMahon K.D."/>
            <person name="Konstantinidis K.T."/>
            <person name="Eloe-Fadrosh E.A."/>
            <person name="Kyrpides N.C."/>
            <person name="Woyke T."/>
        </authorList>
    </citation>
    <scope>NUCLEOTIDE SEQUENCE</scope>
    <source>
        <strain evidence="1">GVMAG-M-3300009159-65</strain>
    </source>
</reference>
<protein>
    <submittedName>
        <fullName evidence="1">Uncharacterized protein</fullName>
    </submittedName>
</protein>